<name>A0A5J4FT05_9FLAO</name>
<evidence type="ECO:0000313" key="7">
    <source>
        <dbReference type="EMBL" id="GEQ84563.1"/>
    </source>
</evidence>
<evidence type="ECO:0000256" key="5">
    <source>
        <dbReference type="ARBA" id="ARBA00023136"/>
    </source>
</evidence>
<reference evidence="7 8" key="1">
    <citation type="submission" date="2019-08" db="EMBL/GenBank/DDBJ databases">
        <title>Ulvibacter marinistellae sp. nov., isolated from a starfish, Patiria pectinifera.</title>
        <authorList>
            <person name="Kawano K."/>
            <person name="Ushijima N."/>
            <person name="Kihara M."/>
            <person name="Itoh H."/>
        </authorList>
    </citation>
    <scope>NUCLEOTIDE SEQUENCE [LARGE SCALE GENOMIC DNA]</scope>
    <source>
        <strain evidence="7 8">KK4</strain>
    </source>
</reference>
<evidence type="ECO:0000256" key="3">
    <source>
        <dbReference type="ARBA" id="ARBA00022692"/>
    </source>
</evidence>
<keyword evidence="3 6" id="KW-0812">Transmembrane</keyword>
<dbReference type="Proteomes" id="UP000326994">
    <property type="component" value="Unassembled WGS sequence"/>
</dbReference>
<dbReference type="Pfam" id="PF01810">
    <property type="entry name" value="LysE"/>
    <property type="match status" value="1"/>
</dbReference>
<feature type="transmembrane region" description="Helical" evidence="6">
    <location>
        <begin position="150"/>
        <end position="169"/>
    </location>
</feature>
<sequence>MTLVTNFIIGFLASFIGVIPPGLLNMSAAKISMKEGRKVATLFSVGVCVTVMIQTFVALVLARYLDKNPDIIDALQKVALGIFICLTIFFFFIAKDTRRETRAEIKKSKTNRFFKGMFIAALNLLPLPYWVYISITFSAFGWFSFEQLDLWIAVVASGLGTFAMLMIYIQFFKLKPKKIQKKNTINMNYVIGAITAVIAIVTAVKILNSIV</sequence>
<evidence type="ECO:0000256" key="4">
    <source>
        <dbReference type="ARBA" id="ARBA00022989"/>
    </source>
</evidence>
<proteinExistence type="predicted"/>
<comment type="subcellular location">
    <subcellularLocation>
        <location evidence="1">Cell membrane</location>
        <topology evidence="1">Multi-pass membrane protein</topology>
    </subcellularLocation>
</comment>
<feature type="transmembrane region" description="Helical" evidence="6">
    <location>
        <begin position="39"/>
        <end position="62"/>
    </location>
</feature>
<accession>A0A5J4FT05</accession>
<dbReference type="GO" id="GO:0005886">
    <property type="term" value="C:plasma membrane"/>
    <property type="evidence" value="ECO:0007669"/>
    <property type="project" value="UniProtKB-SubCell"/>
</dbReference>
<dbReference type="AlphaFoldDB" id="A0A5J4FT05"/>
<evidence type="ECO:0000256" key="6">
    <source>
        <dbReference type="SAM" id="Phobius"/>
    </source>
</evidence>
<organism evidence="7 8">
    <name type="scientific">Patiriisocius marinistellae</name>
    <dbReference type="NCBI Taxonomy" id="2494560"/>
    <lineage>
        <taxon>Bacteria</taxon>
        <taxon>Pseudomonadati</taxon>
        <taxon>Bacteroidota</taxon>
        <taxon>Flavobacteriia</taxon>
        <taxon>Flavobacteriales</taxon>
        <taxon>Flavobacteriaceae</taxon>
        <taxon>Patiriisocius</taxon>
    </lineage>
</organism>
<dbReference type="GO" id="GO:0006865">
    <property type="term" value="P:amino acid transport"/>
    <property type="evidence" value="ECO:0007669"/>
    <property type="project" value="InterPro"/>
</dbReference>
<evidence type="ECO:0000256" key="1">
    <source>
        <dbReference type="ARBA" id="ARBA00004651"/>
    </source>
</evidence>
<keyword evidence="4 6" id="KW-1133">Transmembrane helix</keyword>
<dbReference type="EMBL" id="BKCF01000001">
    <property type="protein sequence ID" value="GEQ84563.1"/>
    <property type="molecule type" value="Genomic_DNA"/>
</dbReference>
<keyword evidence="8" id="KW-1185">Reference proteome</keyword>
<gene>
    <name evidence="7" type="ORF">ULMS_00710</name>
</gene>
<protein>
    <submittedName>
        <fullName evidence="7">Lysine transporter LysE</fullName>
    </submittedName>
</protein>
<evidence type="ECO:0000256" key="2">
    <source>
        <dbReference type="ARBA" id="ARBA00022475"/>
    </source>
</evidence>
<dbReference type="InterPro" id="IPR001123">
    <property type="entry name" value="LeuE-type"/>
</dbReference>
<feature type="transmembrane region" description="Helical" evidence="6">
    <location>
        <begin position="113"/>
        <end position="144"/>
    </location>
</feature>
<dbReference type="RefSeq" id="WP_151892521.1">
    <property type="nucleotide sequence ID" value="NZ_BKCF01000001.1"/>
</dbReference>
<comment type="caution">
    <text evidence="7">The sequence shown here is derived from an EMBL/GenBank/DDBJ whole genome shotgun (WGS) entry which is preliminary data.</text>
</comment>
<keyword evidence="5 6" id="KW-0472">Membrane</keyword>
<feature type="transmembrane region" description="Helical" evidence="6">
    <location>
        <begin position="74"/>
        <end position="93"/>
    </location>
</feature>
<keyword evidence="2" id="KW-1003">Cell membrane</keyword>
<feature type="transmembrane region" description="Helical" evidence="6">
    <location>
        <begin position="189"/>
        <end position="207"/>
    </location>
</feature>
<dbReference type="OrthoDB" id="1451945at2"/>
<evidence type="ECO:0000313" key="8">
    <source>
        <dbReference type="Proteomes" id="UP000326994"/>
    </source>
</evidence>
<feature type="transmembrane region" description="Helical" evidence="6">
    <location>
        <begin position="6"/>
        <end position="27"/>
    </location>
</feature>